<keyword evidence="2" id="KW-0812">Transmembrane</keyword>
<accession>A0A9P4L7B6</accession>
<feature type="transmembrane region" description="Helical" evidence="2">
    <location>
        <begin position="93"/>
        <end position="114"/>
    </location>
</feature>
<dbReference type="GeneID" id="63844126"/>
<dbReference type="AlphaFoldDB" id="A0A9P4L7B6"/>
<gene>
    <name evidence="3" type="ORF">K460DRAFT_158910</name>
</gene>
<sequence length="121" mass="13926">MASTTAPIPPTSPPPLTTIEPIPEPAESSSHFPPELPQRPAPTHRGNFVSRLFTRQPAHNQDVELGNPNYAHVIHHQTTSLFGDVERGTWWDWRFEILVVLLSINAFWVFYIVWSHRRLRI</sequence>
<proteinExistence type="predicted"/>
<evidence type="ECO:0000313" key="4">
    <source>
        <dbReference type="Proteomes" id="UP000800039"/>
    </source>
</evidence>
<evidence type="ECO:0000256" key="1">
    <source>
        <dbReference type="SAM" id="MobiDB-lite"/>
    </source>
</evidence>
<feature type="compositionally biased region" description="Pro residues" evidence="1">
    <location>
        <begin position="7"/>
        <end position="16"/>
    </location>
</feature>
<evidence type="ECO:0000313" key="3">
    <source>
        <dbReference type="EMBL" id="KAF1844144.1"/>
    </source>
</evidence>
<keyword evidence="2" id="KW-1133">Transmembrane helix</keyword>
<dbReference type="RefSeq" id="XP_040786707.1">
    <property type="nucleotide sequence ID" value="XM_040926874.1"/>
</dbReference>
<organism evidence="3 4">
    <name type="scientific">Cucurbitaria berberidis CBS 394.84</name>
    <dbReference type="NCBI Taxonomy" id="1168544"/>
    <lineage>
        <taxon>Eukaryota</taxon>
        <taxon>Fungi</taxon>
        <taxon>Dikarya</taxon>
        <taxon>Ascomycota</taxon>
        <taxon>Pezizomycotina</taxon>
        <taxon>Dothideomycetes</taxon>
        <taxon>Pleosporomycetidae</taxon>
        <taxon>Pleosporales</taxon>
        <taxon>Pleosporineae</taxon>
        <taxon>Cucurbitariaceae</taxon>
        <taxon>Cucurbitaria</taxon>
    </lineage>
</organism>
<dbReference type="EMBL" id="ML976617">
    <property type="protein sequence ID" value="KAF1844144.1"/>
    <property type="molecule type" value="Genomic_DNA"/>
</dbReference>
<dbReference type="Proteomes" id="UP000800039">
    <property type="component" value="Unassembled WGS sequence"/>
</dbReference>
<feature type="region of interest" description="Disordered" evidence="1">
    <location>
        <begin position="1"/>
        <end position="51"/>
    </location>
</feature>
<keyword evidence="4" id="KW-1185">Reference proteome</keyword>
<protein>
    <submittedName>
        <fullName evidence="3">Uncharacterized protein</fullName>
    </submittedName>
</protein>
<comment type="caution">
    <text evidence="3">The sequence shown here is derived from an EMBL/GenBank/DDBJ whole genome shotgun (WGS) entry which is preliminary data.</text>
</comment>
<name>A0A9P4L7B6_9PLEO</name>
<feature type="compositionally biased region" description="Low complexity" evidence="1">
    <location>
        <begin position="17"/>
        <end position="30"/>
    </location>
</feature>
<evidence type="ECO:0000256" key="2">
    <source>
        <dbReference type="SAM" id="Phobius"/>
    </source>
</evidence>
<keyword evidence="2" id="KW-0472">Membrane</keyword>
<reference evidence="3" key="1">
    <citation type="submission" date="2020-01" db="EMBL/GenBank/DDBJ databases">
        <authorList>
            <consortium name="DOE Joint Genome Institute"/>
            <person name="Haridas S."/>
            <person name="Albert R."/>
            <person name="Binder M."/>
            <person name="Bloem J."/>
            <person name="Labutti K."/>
            <person name="Salamov A."/>
            <person name="Andreopoulos B."/>
            <person name="Baker S.E."/>
            <person name="Barry K."/>
            <person name="Bills G."/>
            <person name="Bluhm B.H."/>
            <person name="Cannon C."/>
            <person name="Castanera R."/>
            <person name="Culley D.E."/>
            <person name="Daum C."/>
            <person name="Ezra D."/>
            <person name="Gonzalez J.B."/>
            <person name="Henrissat B."/>
            <person name="Kuo A."/>
            <person name="Liang C."/>
            <person name="Lipzen A."/>
            <person name="Lutzoni F."/>
            <person name="Magnuson J."/>
            <person name="Mondo S."/>
            <person name="Nolan M."/>
            <person name="Ohm R."/>
            <person name="Pangilinan J."/>
            <person name="Park H.-J."/>
            <person name="Ramirez L."/>
            <person name="Alfaro M."/>
            <person name="Sun H."/>
            <person name="Tritt A."/>
            <person name="Yoshinaga Y."/>
            <person name="Zwiers L.-H."/>
            <person name="Turgeon B.G."/>
            <person name="Goodwin S.B."/>
            <person name="Spatafora J.W."/>
            <person name="Crous P.W."/>
            <person name="Grigoriev I.V."/>
        </authorList>
    </citation>
    <scope>NUCLEOTIDE SEQUENCE</scope>
    <source>
        <strain evidence="3">CBS 394.84</strain>
    </source>
</reference>